<dbReference type="Pfam" id="PF02984">
    <property type="entry name" value="Cyclin_C"/>
    <property type="match status" value="1"/>
</dbReference>
<accession>A0A835LAR7</accession>
<protein>
    <recommendedName>
        <fullName evidence="5">Cyclin C-terminal domain-containing protein</fullName>
    </recommendedName>
</protein>
<evidence type="ECO:0000313" key="6">
    <source>
        <dbReference type="EMBL" id="KAF9587485.1"/>
    </source>
</evidence>
<keyword evidence="3" id="KW-0195">Cyclin</keyword>
<dbReference type="PANTHER" id="PTHR10177">
    <property type="entry name" value="CYCLINS"/>
    <property type="match status" value="1"/>
</dbReference>
<dbReference type="EMBL" id="JADFTS010000009">
    <property type="protein sequence ID" value="KAF9587485.1"/>
    <property type="molecule type" value="Genomic_DNA"/>
</dbReference>
<dbReference type="Pfam" id="PF00134">
    <property type="entry name" value="Cyclin_N"/>
    <property type="match status" value="1"/>
</dbReference>
<feature type="domain" description="Cyclin C-terminal" evidence="5">
    <location>
        <begin position="109"/>
        <end position="236"/>
    </location>
</feature>
<dbReference type="FunFam" id="1.10.472.10:FF:000040">
    <property type="entry name" value="D6-type cyclin"/>
    <property type="match status" value="1"/>
</dbReference>
<comment type="caution">
    <text evidence="6">The sequence shown here is derived from an EMBL/GenBank/DDBJ whole genome shotgun (WGS) entry which is preliminary data.</text>
</comment>
<name>A0A835LAR7_9MAGN</name>
<gene>
    <name evidence="6" type="ORF">IFM89_003424</name>
</gene>
<evidence type="ECO:0000256" key="4">
    <source>
        <dbReference type="ARBA" id="ARBA00023306"/>
    </source>
</evidence>
<keyword evidence="2" id="KW-0132">Cell division</keyword>
<evidence type="ECO:0000256" key="1">
    <source>
        <dbReference type="ARBA" id="ARBA00009065"/>
    </source>
</evidence>
<evidence type="ECO:0000259" key="5">
    <source>
        <dbReference type="SMART" id="SM01332"/>
    </source>
</evidence>
<dbReference type="SMART" id="SM01332">
    <property type="entry name" value="Cyclin_C"/>
    <property type="match status" value="1"/>
</dbReference>
<dbReference type="CDD" id="cd20544">
    <property type="entry name" value="CYCLIN_AtCycD-like_rpt2"/>
    <property type="match status" value="1"/>
</dbReference>
<dbReference type="Gene3D" id="1.10.472.10">
    <property type="entry name" value="Cyclin-like"/>
    <property type="match status" value="2"/>
</dbReference>
<dbReference type="InterPro" id="IPR039361">
    <property type="entry name" value="Cyclin"/>
</dbReference>
<dbReference type="SUPFAM" id="SSF47954">
    <property type="entry name" value="Cyclin-like"/>
    <property type="match status" value="2"/>
</dbReference>
<comment type="similarity">
    <text evidence="1">Belongs to the cyclin family. Cyclin D subfamily.</text>
</comment>
<sequence length="274" mass="31440">MEFDLENPLTGIVEHQPDTIPSLFTSELDHMPCKDFNISIRLESISLILHAQYSGNLDRSVAYLAINYLDRFISKQKLPGEEQFIFDSQTIERAELMILGALKWRMRSITPFSFIHFFLSLFKLQDPLLQHALKARASDIIYKSQHEIKLLKFRPSIVTASALLEASHELFPLQFSSFRNTICSCSYVNNEKLMECGDVMNDMVMDGYDSVIENVSSSHTPVNVLDQHWSSSESDMTTSTVTTGCMRSERDLKRRKISDFCGNKTFQFSQIQHC</sequence>
<dbReference type="AlphaFoldDB" id="A0A835LAR7"/>
<dbReference type="InterPro" id="IPR006671">
    <property type="entry name" value="Cyclin_N"/>
</dbReference>
<reference evidence="6 7" key="1">
    <citation type="submission" date="2020-10" db="EMBL/GenBank/DDBJ databases">
        <title>The Coptis chinensis genome and diversification of protoberbering-type alkaloids.</title>
        <authorList>
            <person name="Wang B."/>
            <person name="Shu S."/>
            <person name="Song C."/>
            <person name="Liu Y."/>
        </authorList>
    </citation>
    <scope>NUCLEOTIDE SEQUENCE [LARGE SCALE GENOMIC DNA]</scope>
    <source>
        <strain evidence="6">HL-2020</strain>
        <tissue evidence="6">Leaf</tissue>
    </source>
</reference>
<proteinExistence type="inferred from homology"/>
<dbReference type="GO" id="GO:0051301">
    <property type="term" value="P:cell division"/>
    <property type="evidence" value="ECO:0007669"/>
    <property type="project" value="UniProtKB-KW"/>
</dbReference>
<keyword evidence="4" id="KW-0131">Cell cycle</keyword>
<evidence type="ECO:0000256" key="2">
    <source>
        <dbReference type="ARBA" id="ARBA00022618"/>
    </source>
</evidence>
<dbReference type="InterPro" id="IPR036915">
    <property type="entry name" value="Cyclin-like_sf"/>
</dbReference>
<dbReference type="Proteomes" id="UP000631114">
    <property type="component" value="Unassembled WGS sequence"/>
</dbReference>
<evidence type="ECO:0000256" key="3">
    <source>
        <dbReference type="ARBA" id="ARBA00023127"/>
    </source>
</evidence>
<dbReference type="InterPro" id="IPR004367">
    <property type="entry name" value="Cyclin_C-dom"/>
</dbReference>
<evidence type="ECO:0000313" key="7">
    <source>
        <dbReference type="Proteomes" id="UP000631114"/>
    </source>
</evidence>
<keyword evidence="7" id="KW-1185">Reference proteome</keyword>
<dbReference type="OrthoDB" id="306099at2759"/>
<organism evidence="6 7">
    <name type="scientific">Coptis chinensis</name>
    <dbReference type="NCBI Taxonomy" id="261450"/>
    <lineage>
        <taxon>Eukaryota</taxon>
        <taxon>Viridiplantae</taxon>
        <taxon>Streptophyta</taxon>
        <taxon>Embryophyta</taxon>
        <taxon>Tracheophyta</taxon>
        <taxon>Spermatophyta</taxon>
        <taxon>Magnoliopsida</taxon>
        <taxon>Ranunculales</taxon>
        <taxon>Ranunculaceae</taxon>
        <taxon>Coptidoideae</taxon>
        <taxon>Coptis</taxon>
    </lineage>
</organism>